<protein>
    <submittedName>
        <fullName evidence="2">Uncharacterized protein</fullName>
    </submittedName>
</protein>
<name>A0ABY7DLS0_MYAAR</name>
<dbReference type="EMBL" id="CP111013">
    <property type="protein sequence ID" value="WAQ97667.1"/>
    <property type="molecule type" value="Genomic_DNA"/>
</dbReference>
<organism evidence="2 3">
    <name type="scientific">Mya arenaria</name>
    <name type="common">Soft-shell clam</name>
    <dbReference type="NCBI Taxonomy" id="6604"/>
    <lineage>
        <taxon>Eukaryota</taxon>
        <taxon>Metazoa</taxon>
        <taxon>Spiralia</taxon>
        <taxon>Lophotrochozoa</taxon>
        <taxon>Mollusca</taxon>
        <taxon>Bivalvia</taxon>
        <taxon>Autobranchia</taxon>
        <taxon>Heteroconchia</taxon>
        <taxon>Euheterodonta</taxon>
        <taxon>Imparidentia</taxon>
        <taxon>Neoheterodontei</taxon>
        <taxon>Myida</taxon>
        <taxon>Myoidea</taxon>
        <taxon>Myidae</taxon>
        <taxon>Mya</taxon>
    </lineage>
</organism>
<dbReference type="Proteomes" id="UP001164746">
    <property type="component" value="Chromosome 2"/>
</dbReference>
<feature type="compositionally biased region" description="Basic residues" evidence="1">
    <location>
        <begin position="310"/>
        <end position="323"/>
    </location>
</feature>
<evidence type="ECO:0000256" key="1">
    <source>
        <dbReference type="SAM" id="MobiDB-lite"/>
    </source>
</evidence>
<accession>A0ABY7DLS0</accession>
<evidence type="ECO:0000313" key="3">
    <source>
        <dbReference type="Proteomes" id="UP001164746"/>
    </source>
</evidence>
<feature type="region of interest" description="Disordered" evidence="1">
    <location>
        <begin position="290"/>
        <end position="326"/>
    </location>
</feature>
<keyword evidence="3" id="KW-1185">Reference proteome</keyword>
<reference evidence="2" key="1">
    <citation type="submission" date="2022-11" db="EMBL/GenBank/DDBJ databases">
        <title>Centuries of genome instability and evolution in soft-shell clam transmissible cancer (bioRxiv).</title>
        <authorList>
            <person name="Hart S.F.M."/>
            <person name="Yonemitsu M.A."/>
            <person name="Giersch R.M."/>
            <person name="Beal B.F."/>
            <person name="Arriagada G."/>
            <person name="Davis B.W."/>
            <person name="Ostrander E.A."/>
            <person name="Goff S.P."/>
            <person name="Metzger M.J."/>
        </authorList>
    </citation>
    <scope>NUCLEOTIDE SEQUENCE</scope>
    <source>
        <strain evidence="2">MELC-2E11</strain>
        <tissue evidence="2">Siphon/mantle</tissue>
    </source>
</reference>
<sequence length="405" mass="46583">MLSVADCNGFPQHLNLLDQDSHFHLYFFREMIPHFFLDYLGYCVHLIIFCEERCSFVCPSDMHQILSAKLIVLYLRLEEVFEIIHYTYTSLFRKLEDMKLNLSSQHRCSNTSFCLRIYLLQQKNKLYKSENVYVAQRLVSGYSSAKLRYVKKRSHCFPTSTKSQQIFEQASAALIVVDALTESEQKRALIEIVCRQNVSRSLTYVNDSAFNYFSAICNKCLPLLVGENVSKHRENIFEFCVSSVESDKPLMNKFKEIVEVISPESAVESKISDTFDEITVSETEAAYTDMNAPKPSASQSSAIEPEGTRGKKAKGKQRRRKQSRTSMALTRKCVGISEEPDVENRFCSYCDEQNPKKRERAENNIILCHVYRPSLYGCAFWAQRDPIKNKVKFKAISQALAEING</sequence>
<feature type="non-terminal residue" evidence="2">
    <location>
        <position position="1"/>
    </location>
</feature>
<evidence type="ECO:0000313" key="2">
    <source>
        <dbReference type="EMBL" id="WAQ97667.1"/>
    </source>
</evidence>
<proteinExistence type="predicted"/>
<gene>
    <name evidence="2" type="ORF">MAR_030357</name>
</gene>